<evidence type="ECO:0000256" key="7">
    <source>
        <dbReference type="SAM" id="Phobius"/>
    </source>
</evidence>
<evidence type="ECO:0000259" key="8">
    <source>
        <dbReference type="Pfam" id="PF01545"/>
    </source>
</evidence>
<feature type="transmembrane region" description="Helical" evidence="7">
    <location>
        <begin position="86"/>
        <end position="104"/>
    </location>
</feature>
<evidence type="ECO:0000256" key="5">
    <source>
        <dbReference type="ARBA" id="ARBA00022989"/>
    </source>
</evidence>
<evidence type="ECO:0000313" key="10">
    <source>
        <dbReference type="EMBL" id="AEE12012.1"/>
    </source>
</evidence>
<dbReference type="EMBL" id="CP002689">
    <property type="protein sequence ID" value="AEE12012.1"/>
    <property type="molecule type" value="Genomic_DNA"/>
</dbReference>
<reference evidence="11" key="1">
    <citation type="submission" date="2011-04" db="EMBL/GenBank/DDBJ databases">
        <title>The complete genome of Porphyromonas asaccharolytica DSM 20707.</title>
        <authorList>
            <person name="Lucas S."/>
            <person name="Han J."/>
            <person name="Lapidus A."/>
            <person name="Bruce D."/>
            <person name="Goodwin L."/>
            <person name="Pitluck S."/>
            <person name="Peters L."/>
            <person name="Kyrpides N."/>
            <person name="Mavromatis K."/>
            <person name="Ivanova N."/>
            <person name="Ovchinnikova G."/>
            <person name="Pagani I."/>
            <person name="Lu M."/>
            <person name="Detter J.C."/>
            <person name="Tapia R."/>
            <person name="Han C."/>
            <person name="Land M."/>
            <person name="Hauser L."/>
            <person name="Markowitz V."/>
            <person name="Cheng J.-F."/>
            <person name="Hugenholtz P."/>
            <person name="Woyke T."/>
            <person name="Wu D."/>
            <person name="Gronow S."/>
            <person name="Wellnitz S."/>
            <person name="Brambilla E."/>
            <person name="Klenk H.-P."/>
            <person name="Eisen J.A."/>
        </authorList>
    </citation>
    <scope>NUCLEOTIDE SEQUENCE [LARGE SCALE GENOMIC DNA]</scope>
    <source>
        <strain evidence="11">ATCC 25260 / DSM 20707 / VPI 4198</strain>
    </source>
</reference>
<feature type="transmembrane region" description="Helical" evidence="7">
    <location>
        <begin position="14"/>
        <end position="38"/>
    </location>
</feature>
<dbReference type="FunFam" id="1.20.1510.10:FF:000006">
    <property type="entry name" value="Divalent cation efflux transporter"/>
    <property type="match status" value="1"/>
</dbReference>
<dbReference type="Gene3D" id="3.30.70.1350">
    <property type="entry name" value="Cation efflux protein, cytoplasmic domain"/>
    <property type="match status" value="1"/>
</dbReference>
<dbReference type="STRING" id="879243.Poras_0058"/>
<evidence type="ECO:0000313" key="11">
    <source>
        <dbReference type="Proteomes" id="UP000006545"/>
    </source>
</evidence>
<dbReference type="InterPro" id="IPR002524">
    <property type="entry name" value="Cation_efflux"/>
</dbReference>
<keyword evidence="6 7" id="KW-0472">Membrane</keyword>
<keyword evidence="11" id="KW-1185">Reference proteome</keyword>
<dbReference type="KEGG" id="pah:Poras_0058"/>
<evidence type="ECO:0000256" key="1">
    <source>
        <dbReference type="ARBA" id="ARBA00004141"/>
    </source>
</evidence>
<name>F4KKX9_PORAD</name>
<protein>
    <submittedName>
        <fullName evidence="10">Cation diffusion facilitator family transporter</fullName>
    </submittedName>
</protein>
<feature type="domain" description="Cation efflux protein transmembrane" evidence="8">
    <location>
        <begin position="19"/>
        <end position="213"/>
    </location>
</feature>
<comment type="subcellular location">
    <subcellularLocation>
        <location evidence="1">Membrane</location>
        <topology evidence="1">Multi-pass membrane protein</topology>
    </subcellularLocation>
</comment>
<organism evidence="10 11">
    <name type="scientific">Porphyromonas asaccharolytica (strain ATCC 25260 / DSM 20707 / BCRC 10618 / CCUG 7834 / JCM 6326 / LMG 13178 / VPI 4198 / B440)</name>
    <name type="common">Bacteroides asaccharolyticus</name>
    <dbReference type="NCBI Taxonomy" id="879243"/>
    <lineage>
        <taxon>Bacteria</taxon>
        <taxon>Pseudomonadati</taxon>
        <taxon>Bacteroidota</taxon>
        <taxon>Bacteroidia</taxon>
        <taxon>Bacteroidales</taxon>
        <taxon>Porphyromonadaceae</taxon>
        <taxon>Porphyromonas</taxon>
    </lineage>
</organism>
<feature type="domain" description="Cation efflux protein cytoplasmic" evidence="9">
    <location>
        <begin position="223"/>
        <end position="300"/>
    </location>
</feature>
<dbReference type="eggNOG" id="COG0053">
    <property type="taxonomic scope" value="Bacteria"/>
</dbReference>
<keyword evidence="3" id="KW-0813">Transport</keyword>
<comment type="similarity">
    <text evidence="2">Belongs to the cation diffusion facilitator (CDF) transporter (TC 2.A.4) family.</text>
</comment>
<dbReference type="Gene3D" id="1.20.1510.10">
    <property type="entry name" value="Cation efflux protein transmembrane domain"/>
    <property type="match status" value="1"/>
</dbReference>
<gene>
    <name evidence="10" type="ordered locus">Poras_0058</name>
</gene>
<dbReference type="InterPro" id="IPR050291">
    <property type="entry name" value="CDF_Transporter"/>
</dbReference>
<feature type="transmembrane region" description="Helical" evidence="7">
    <location>
        <begin position="166"/>
        <end position="184"/>
    </location>
</feature>
<dbReference type="InterPro" id="IPR036837">
    <property type="entry name" value="Cation_efflux_CTD_sf"/>
</dbReference>
<dbReference type="SUPFAM" id="SSF161111">
    <property type="entry name" value="Cation efflux protein transmembrane domain-like"/>
    <property type="match status" value="1"/>
</dbReference>
<evidence type="ECO:0000256" key="4">
    <source>
        <dbReference type="ARBA" id="ARBA00022692"/>
    </source>
</evidence>
<keyword evidence="5 7" id="KW-1133">Transmembrane helix</keyword>
<evidence type="ECO:0000256" key="3">
    <source>
        <dbReference type="ARBA" id="ARBA00022448"/>
    </source>
</evidence>
<dbReference type="InterPro" id="IPR058533">
    <property type="entry name" value="Cation_efflux_TM"/>
</dbReference>
<dbReference type="SUPFAM" id="SSF160240">
    <property type="entry name" value="Cation efflux protein cytoplasmic domain-like"/>
    <property type="match status" value="1"/>
</dbReference>
<evidence type="ECO:0000256" key="6">
    <source>
        <dbReference type="ARBA" id="ARBA00023136"/>
    </source>
</evidence>
<evidence type="ECO:0000256" key="2">
    <source>
        <dbReference type="ARBA" id="ARBA00008114"/>
    </source>
</evidence>
<dbReference type="RefSeq" id="WP_013759737.1">
    <property type="nucleotide sequence ID" value="NC_015501.1"/>
</dbReference>
<dbReference type="GO" id="GO:0008324">
    <property type="term" value="F:monoatomic cation transmembrane transporter activity"/>
    <property type="evidence" value="ECO:0007669"/>
    <property type="project" value="InterPro"/>
</dbReference>
<sequence>MNKEKHTDLRTRSIYRVTLVGALINVALTLLKLIVGFVGHSAALIADAVHSLSDFCTDIIVTLFVGIAGKPRDTKYRYGYGKYESIATLIIATVLMGIGISMLLKSGETIYLFFASGVIPQRPSLWAAIIAFISILSKEWLFRYTKGVAERVHSNTVLANAWHHRTDAYSSIAVLVGVLGAALLGNQWAILDQVACAGVSLFIVWAGVQLISTPWRELTEHSLSEEEQQTILEIIEAEYPGHHPHNLNTRSLGSAVAIEVDIYLPDDTPVILAHERATHIENKLKEHYGERTHVIVHVEPMAMINTDHE</sequence>
<dbReference type="InterPro" id="IPR027470">
    <property type="entry name" value="Cation_efflux_CTD"/>
</dbReference>
<evidence type="ECO:0000259" key="9">
    <source>
        <dbReference type="Pfam" id="PF16916"/>
    </source>
</evidence>
<proteinExistence type="inferred from homology"/>
<accession>F4KKX9</accession>
<dbReference type="HOGENOM" id="CLU_013430_3_6_10"/>
<feature type="transmembrane region" description="Helical" evidence="7">
    <location>
        <begin position="124"/>
        <end position="145"/>
    </location>
</feature>
<dbReference type="Pfam" id="PF01545">
    <property type="entry name" value="Cation_efflux"/>
    <property type="match status" value="1"/>
</dbReference>
<dbReference type="Pfam" id="PF16916">
    <property type="entry name" value="ZT_dimer"/>
    <property type="match status" value="1"/>
</dbReference>
<dbReference type="InterPro" id="IPR027469">
    <property type="entry name" value="Cation_efflux_TMD_sf"/>
</dbReference>
<feature type="transmembrane region" description="Helical" evidence="7">
    <location>
        <begin position="44"/>
        <end position="65"/>
    </location>
</feature>
<dbReference type="GO" id="GO:0016020">
    <property type="term" value="C:membrane"/>
    <property type="evidence" value="ECO:0007669"/>
    <property type="project" value="UniProtKB-SubCell"/>
</dbReference>
<dbReference type="OrthoDB" id="9806522at2"/>
<dbReference type="NCBIfam" id="TIGR01297">
    <property type="entry name" value="CDF"/>
    <property type="match status" value="1"/>
</dbReference>
<dbReference type="AlphaFoldDB" id="F4KKX9"/>
<dbReference type="Proteomes" id="UP000006545">
    <property type="component" value="Chromosome"/>
</dbReference>
<keyword evidence="4 7" id="KW-0812">Transmembrane</keyword>
<dbReference type="PANTHER" id="PTHR43840:SF15">
    <property type="entry name" value="MITOCHONDRIAL METAL TRANSPORTER 1-RELATED"/>
    <property type="match status" value="1"/>
</dbReference>
<dbReference type="PANTHER" id="PTHR43840">
    <property type="entry name" value="MITOCHONDRIAL METAL TRANSPORTER 1-RELATED"/>
    <property type="match status" value="1"/>
</dbReference>